<dbReference type="GO" id="GO:0004503">
    <property type="term" value="F:tyrosinase activity"/>
    <property type="evidence" value="ECO:0007669"/>
    <property type="project" value="UniProtKB-EC"/>
</dbReference>
<keyword evidence="4" id="KW-0560">Oxidoreductase</keyword>
<proteinExistence type="predicted"/>
<feature type="domain" description="Tyrosinase copper-binding" evidence="3">
    <location>
        <begin position="51"/>
        <end position="62"/>
    </location>
</feature>
<dbReference type="InterPro" id="IPR008922">
    <property type="entry name" value="Di-copper_centre_dom_sf"/>
</dbReference>
<name>A0A8S3UAS9_MYTED</name>
<evidence type="ECO:0000313" key="4">
    <source>
        <dbReference type="EMBL" id="CAG2243436.1"/>
    </source>
</evidence>
<dbReference type="InterPro" id="IPR002227">
    <property type="entry name" value="Tyrosinase_Cu-bd"/>
</dbReference>
<dbReference type="SUPFAM" id="SSF48056">
    <property type="entry name" value="Di-copper centre-containing domain"/>
    <property type="match status" value="1"/>
</dbReference>
<dbReference type="PROSITE" id="PS00498">
    <property type="entry name" value="TYROSINASE_2"/>
    <property type="match status" value="1"/>
</dbReference>
<dbReference type="PANTHER" id="PTHR11474:SF126">
    <property type="entry name" value="TYROSINASE-LIKE PROTEIN TYR-1-RELATED"/>
    <property type="match status" value="1"/>
</dbReference>
<dbReference type="GO" id="GO:0046872">
    <property type="term" value="F:metal ion binding"/>
    <property type="evidence" value="ECO:0007669"/>
    <property type="project" value="UniProtKB-KW"/>
</dbReference>
<protein>
    <submittedName>
        <fullName evidence="4">TYR</fullName>
        <ecNumber evidence="4">1.14.18.1</ecNumber>
    </submittedName>
</protein>
<keyword evidence="1" id="KW-0479">Metal-binding</keyword>
<comment type="caution">
    <text evidence="4">The sequence shown here is derived from an EMBL/GenBank/DDBJ whole genome shotgun (WGS) entry which is preliminary data.</text>
</comment>
<gene>
    <name evidence="4" type="ORF">MEDL_55567</name>
</gene>
<sequence>MIENDNSVFLVKDVIDNLEDTEKDKTIEGQHNLGHEWIGGLMDILSSSPKDPAFFLHHTYIDYIWERFRQKQIRLGEDPEYCPGLGKLKWNDDNTEVKYNLTLFNNPHRQMDCFHWMNSVDGYSKNYTQYLYSYEDTPTYPNCSNSKYLSWNTVLNRCIGINPVTESNIGSATALKPYYGRLIMYLFFVFFC</sequence>
<evidence type="ECO:0000256" key="1">
    <source>
        <dbReference type="ARBA" id="ARBA00022723"/>
    </source>
</evidence>
<dbReference type="OrthoDB" id="6132182at2759"/>
<organism evidence="4 5">
    <name type="scientific">Mytilus edulis</name>
    <name type="common">Blue mussel</name>
    <dbReference type="NCBI Taxonomy" id="6550"/>
    <lineage>
        <taxon>Eukaryota</taxon>
        <taxon>Metazoa</taxon>
        <taxon>Spiralia</taxon>
        <taxon>Lophotrochozoa</taxon>
        <taxon>Mollusca</taxon>
        <taxon>Bivalvia</taxon>
        <taxon>Autobranchia</taxon>
        <taxon>Pteriomorphia</taxon>
        <taxon>Mytilida</taxon>
        <taxon>Mytiloidea</taxon>
        <taxon>Mytilidae</taxon>
        <taxon>Mytilinae</taxon>
        <taxon>Mytilus</taxon>
    </lineage>
</organism>
<dbReference type="PANTHER" id="PTHR11474">
    <property type="entry name" value="TYROSINASE FAMILY MEMBER"/>
    <property type="match status" value="1"/>
</dbReference>
<keyword evidence="5" id="KW-1185">Reference proteome</keyword>
<dbReference type="EMBL" id="CAJPWZ010002702">
    <property type="protein sequence ID" value="CAG2243436.1"/>
    <property type="molecule type" value="Genomic_DNA"/>
</dbReference>
<evidence type="ECO:0000259" key="3">
    <source>
        <dbReference type="PROSITE" id="PS00498"/>
    </source>
</evidence>
<accession>A0A8S3UAS9</accession>
<keyword evidence="2" id="KW-0186">Copper</keyword>
<dbReference type="AlphaFoldDB" id="A0A8S3UAS9"/>
<dbReference type="Gene3D" id="1.10.1280.10">
    <property type="entry name" value="Di-copper center containing domain from catechol oxidase"/>
    <property type="match status" value="1"/>
</dbReference>
<reference evidence="4" key="1">
    <citation type="submission" date="2021-03" db="EMBL/GenBank/DDBJ databases">
        <authorList>
            <person name="Bekaert M."/>
        </authorList>
    </citation>
    <scope>NUCLEOTIDE SEQUENCE</scope>
</reference>
<dbReference type="Proteomes" id="UP000683360">
    <property type="component" value="Unassembled WGS sequence"/>
</dbReference>
<dbReference type="InterPro" id="IPR050316">
    <property type="entry name" value="Tyrosinase/Hemocyanin"/>
</dbReference>
<evidence type="ECO:0000256" key="2">
    <source>
        <dbReference type="ARBA" id="ARBA00023008"/>
    </source>
</evidence>
<dbReference type="Pfam" id="PF00264">
    <property type="entry name" value="Tyrosinase"/>
    <property type="match status" value="1"/>
</dbReference>
<evidence type="ECO:0000313" key="5">
    <source>
        <dbReference type="Proteomes" id="UP000683360"/>
    </source>
</evidence>
<dbReference type="EC" id="1.14.18.1" evidence="4"/>